<dbReference type="Pfam" id="PF01351">
    <property type="entry name" value="RNase_HII"/>
    <property type="match status" value="1"/>
</dbReference>
<evidence type="ECO:0000256" key="5">
    <source>
        <dbReference type="ARBA" id="ARBA00007383"/>
    </source>
</evidence>
<keyword evidence="10 12" id="KW-0378">Hydrolase</keyword>
<keyword evidence="17" id="KW-1185">Reference proteome</keyword>
<keyword evidence="7 12" id="KW-0540">Nuclease</keyword>
<comment type="catalytic activity">
    <reaction evidence="1 12 13">
        <text>Endonucleolytic cleavage to 5'-phosphomonoester.</text>
        <dbReference type="EC" id="3.1.26.4"/>
    </reaction>
</comment>
<evidence type="ECO:0000256" key="7">
    <source>
        <dbReference type="ARBA" id="ARBA00022722"/>
    </source>
</evidence>
<accession>A0ABW4L748</accession>
<evidence type="ECO:0000256" key="6">
    <source>
        <dbReference type="ARBA" id="ARBA00022490"/>
    </source>
</evidence>
<evidence type="ECO:0000313" key="16">
    <source>
        <dbReference type="EMBL" id="MFD1719388.1"/>
    </source>
</evidence>
<dbReference type="InterPro" id="IPR022898">
    <property type="entry name" value="RNase_HII"/>
</dbReference>
<comment type="function">
    <text evidence="3 13">Endonuclease that specifically degrades the RNA of RNA-DNA hybrids.</text>
</comment>
<evidence type="ECO:0000256" key="9">
    <source>
        <dbReference type="ARBA" id="ARBA00022759"/>
    </source>
</evidence>
<dbReference type="InterPro" id="IPR001352">
    <property type="entry name" value="RNase_HII/HIII"/>
</dbReference>
<dbReference type="Proteomes" id="UP001597277">
    <property type="component" value="Unassembled WGS sequence"/>
</dbReference>
<sequence>MTRRRKRPKPSRTVETAMLAELAEGSCVAGMDEVGRGALAGPVSVGVAVVDATTSRRMPRGLADSKLLTAQAREALVAPVRAWCVAGGVGHASPAEIDEFGIMAALRLAGRRALAGLAAQGLRPGLVLLDGNHDWLAPPVQTDLFTPEPPEVPVPGTDEIVPVPPVRTQIKADARCAVVAAASVLAKVERDAMMVAHAPNHPQYRWEGNKGYSAPEHLAALREHGPCELHRRSWRLPGQGDPVTDDMAFADKAFAAEEYADGQSPDATEDAEQDGARDVAPTAGWARHRSVGA</sequence>
<evidence type="ECO:0000256" key="4">
    <source>
        <dbReference type="ARBA" id="ARBA00004496"/>
    </source>
</evidence>
<dbReference type="InterPro" id="IPR036397">
    <property type="entry name" value="RNaseH_sf"/>
</dbReference>
<evidence type="ECO:0000256" key="1">
    <source>
        <dbReference type="ARBA" id="ARBA00000077"/>
    </source>
</evidence>
<keyword evidence="11" id="KW-0464">Manganese</keyword>
<dbReference type="PANTHER" id="PTHR10954">
    <property type="entry name" value="RIBONUCLEASE H2 SUBUNIT A"/>
    <property type="match status" value="1"/>
</dbReference>
<comment type="caution">
    <text evidence="16">The sequence shown here is derived from an EMBL/GenBank/DDBJ whole genome shotgun (WGS) entry which is preliminary data.</text>
</comment>
<dbReference type="Gene3D" id="3.30.420.10">
    <property type="entry name" value="Ribonuclease H-like superfamily/Ribonuclease H"/>
    <property type="match status" value="1"/>
</dbReference>
<comment type="similarity">
    <text evidence="5 13">Belongs to the RNase HII family.</text>
</comment>
<feature type="domain" description="RNase H type-2" evidence="15">
    <location>
        <begin position="26"/>
        <end position="246"/>
    </location>
</feature>
<dbReference type="EC" id="3.1.26.4" evidence="13"/>
<evidence type="ECO:0000256" key="13">
    <source>
        <dbReference type="RuleBase" id="RU003515"/>
    </source>
</evidence>
<comment type="cofactor">
    <cofactor evidence="2">
        <name>Mg(2+)</name>
        <dbReference type="ChEBI" id="CHEBI:18420"/>
    </cofactor>
</comment>
<proteinExistence type="inferred from homology"/>
<dbReference type="PANTHER" id="PTHR10954:SF18">
    <property type="entry name" value="RIBONUCLEASE HII"/>
    <property type="match status" value="1"/>
</dbReference>
<evidence type="ECO:0000259" key="15">
    <source>
        <dbReference type="PROSITE" id="PS51975"/>
    </source>
</evidence>
<comment type="subcellular location">
    <subcellularLocation>
        <location evidence="4">Cytoplasm</location>
    </subcellularLocation>
</comment>
<dbReference type="InterPro" id="IPR012337">
    <property type="entry name" value="RNaseH-like_sf"/>
</dbReference>
<dbReference type="CDD" id="cd07182">
    <property type="entry name" value="RNase_HII_bacteria_HII_like"/>
    <property type="match status" value="1"/>
</dbReference>
<evidence type="ECO:0000256" key="10">
    <source>
        <dbReference type="ARBA" id="ARBA00022801"/>
    </source>
</evidence>
<reference evidence="17" key="1">
    <citation type="journal article" date="2019" name="Int. J. Syst. Evol. Microbiol.">
        <title>The Global Catalogue of Microorganisms (GCM) 10K type strain sequencing project: providing services to taxonomists for standard genome sequencing and annotation.</title>
        <authorList>
            <consortium name="The Broad Institute Genomics Platform"/>
            <consortium name="The Broad Institute Genome Sequencing Center for Infectious Disease"/>
            <person name="Wu L."/>
            <person name="Ma J."/>
        </authorList>
    </citation>
    <scope>NUCLEOTIDE SEQUENCE [LARGE SCALE GENOMIC DNA]</scope>
    <source>
        <strain evidence="17">JCM 17130</strain>
    </source>
</reference>
<evidence type="ECO:0000256" key="3">
    <source>
        <dbReference type="ARBA" id="ARBA00004065"/>
    </source>
</evidence>
<feature type="binding site" evidence="12">
    <location>
        <position position="32"/>
    </location>
    <ligand>
        <name>a divalent metal cation</name>
        <dbReference type="ChEBI" id="CHEBI:60240"/>
    </ligand>
</feature>
<keyword evidence="9 12" id="KW-0255">Endonuclease</keyword>
<keyword evidence="6" id="KW-0963">Cytoplasm</keyword>
<organism evidence="16 17">
    <name type="scientific">Georgenia deserti</name>
    <dbReference type="NCBI Taxonomy" id="2093781"/>
    <lineage>
        <taxon>Bacteria</taxon>
        <taxon>Bacillati</taxon>
        <taxon>Actinomycetota</taxon>
        <taxon>Actinomycetes</taxon>
        <taxon>Micrococcales</taxon>
        <taxon>Bogoriellaceae</taxon>
        <taxon>Georgenia</taxon>
    </lineage>
</organism>
<evidence type="ECO:0000256" key="11">
    <source>
        <dbReference type="ARBA" id="ARBA00023211"/>
    </source>
</evidence>
<dbReference type="SUPFAM" id="SSF53098">
    <property type="entry name" value="Ribonuclease H-like"/>
    <property type="match status" value="1"/>
</dbReference>
<keyword evidence="8 12" id="KW-0479">Metal-binding</keyword>
<evidence type="ECO:0000313" key="17">
    <source>
        <dbReference type="Proteomes" id="UP001597277"/>
    </source>
</evidence>
<protein>
    <recommendedName>
        <fullName evidence="13">Ribonuclease</fullName>
        <ecNumber evidence="13">3.1.26.4</ecNumber>
    </recommendedName>
</protein>
<feature type="binding site" evidence="12">
    <location>
        <position position="130"/>
    </location>
    <ligand>
        <name>a divalent metal cation</name>
        <dbReference type="ChEBI" id="CHEBI:60240"/>
    </ligand>
</feature>
<evidence type="ECO:0000256" key="14">
    <source>
        <dbReference type="SAM" id="MobiDB-lite"/>
    </source>
</evidence>
<comment type="cofactor">
    <cofactor evidence="12">
        <name>Mn(2+)</name>
        <dbReference type="ChEBI" id="CHEBI:29035"/>
    </cofactor>
    <cofactor evidence="12">
        <name>Mg(2+)</name>
        <dbReference type="ChEBI" id="CHEBI:18420"/>
    </cofactor>
    <text evidence="12">Manganese or magnesium. Binds 1 divalent metal ion per monomer in the absence of substrate. May bind a second metal ion after substrate binding.</text>
</comment>
<feature type="binding site" evidence="12">
    <location>
        <position position="33"/>
    </location>
    <ligand>
        <name>a divalent metal cation</name>
        <dbReference type="ChEBI" id="CHEBI:60240"/>
    </ligand>
</feature>
<dbReference type="PROSITE" id="PS51975">
    <property type="entry name" value="RNASE_H_2"/>
    <property type="match status" value="1"/>
</dbReference>
<feature type="region of interest" description="Disordered" evidence="14">
    <location>
        <begin position="255"/>
        <end position="293"/>
    </location>
</feature>
<dbReference type="GO" id="GO:0004523">
    <property type="term" value="F:RNA-DNA hybrid ribonuclease activity"/>
    <property type="evidence" value="ECO:0007669"/>
    <property type="project" value="UniProtKB-EC"/>
</dbReference>
<evidence type="ECO:0000256" key="2">
    <source>
        <dbReference type="ARBA" id="ARBA00001946"/>
    </source>
</evidence>
<dbReference type="NCBIfam" id="NF000595">
    <property type="entry name" value="PRK00015.1-3"/>
    <property type="match status" value="1"/>
</dbReference>
<evidence type="ECO:0000256" key="8">
    <source>
        <dbReference type="ARBA" id="ARBA00022723"/>
    </source>
</evidence>
<dbReference type="InterPro" id="IPR024567">
    <property type="entry name" value="RNase_HII/HIII_dom"/>
</dbReference>
<gene>
    <name evidence="16" type="ORF">ACFSE6_16205</name>
</gene>
<evidence type="ECO:0000256" key="12">
    <source>
        <dbReference type="PROSITE-ProRule" id="PRU01319"/>
    </source>
</evidence>
<name>A0ABW4L748_9MICO</name>
<dbReference type="EMBL" id="JBHUEE010000009">
    <property type="protein sequence ID" value="MFD1719388.1"/>
    <property type="molecule type" value="Genomic_DNA"/>
</dbReference>